<dbReference type="AlphaFoldDB" id="A0A170PF61"/>
<evidence type="ECO:0000259" key="1">
    <source>
        <dbReference type="Pfam" id="PF00156"/>
    </source>
</evidence>
<dbReference type="CDD" id="cd06223">
    <property type="entry name" value="PRTases_typeI"/>
    <property type="match status" value="1"/>
</dbReference>
<dbReference type="KEGG" id="pbf:CFX0092_A1115"/>
<name>A0A170PF61_9CHLR</name>
<reference evidence="2" key="1">
    <citation type="submission" date="2016-01" db="EMBL/GenBank/DDBJ databases">
        <authorList>
            <person name="Mcilroy J.S."/>
            <person name="Karst M S."/>
            <person name="Albertsen M."/>
        </authorList>
    </citation>
    <scope>NUCLEOTIDE SEQUENCE</scope>
    <source>
        <strain evidence="2">Cfx-K</strain>
    </source>
</reference>
<dbReference type="PANTHER" id="PTHR43218:SF1">
    <property type="entry name" value="PHOSPHORIBOSYLTRANSFERASE"/>
    <property type="match status" value="1"/>
</dbReference>
<proteinExistence type="predicted"/>
<dbReference type="InterPro" id="IPR029057">
    <property type="entry name" value="PRTase-like"/>
</dbReference>
<dbReference type="RefSeq" id="WP_095042545.1">
    <property type="nucleotide sequence ID" value="NZ_LN890655.1"/>
</dbReference>
<keyword evidence="2" id="KW-0808">Transferase</keyword>
<keyword evidence="2" id="KW-0328">Glycosyltransferase</keyword>
<sequence>MTQRNTYTVEVAGLVRHFPLFEVAPGVRIAVFNMLGDTYIVKGAAAALAEKLRDVDADVLVTAEAKSIPLIYEMSALMGLPYVVMRKAYKSYMGEAISAETVSITTGTPQTLYLDEKDRALIKGRRVIVIDDVISTGSTLNGMEKLVLKAEGHVAQIAAIFTEGDDDWSRVVALGNLPVFRD</sequence>
<dbReference type="Pfam" id="PF00156">
    <property type="entry name" value="Pribosyltran"/>
    <property type="match status" value="1"/>
</dbReference>
<dbReference type="PANTHER" id="PTHR43218">
    <property type="entry name" value="PHOSPHORIBOSYLTRANSFERASE-RELATED"/>
    <property type="match status" value="1"/>
</dbReference>
<dbReference type="EMBL" id="LN890655">
    <property type="protein sequence ID" value="CUS02993.2"/>
    <property type="molecule type" value="Genomic_DNA"/>
</dbReference>
<evidence type="ECO:0000313" key="2">
    <source>
        <dbReference type="EMBL" id="CUS02993.2"/>
    </source>
</evidence>
<dbReference type="SUPFAM" id="SSF53271">
    <property type="entry name" value="PRTase-like"/>
    <property type="match status" value="1"/>
</dbReference>
<dbReference type="InterPro" id="IPR000836">
    <property type="entry name" value="PRTase_dom"/>
</dbReference>
<dbReference type="Gene3D" id="3.40.50.2020">
    <property type="match status" value="1"/>
</dbReference>
<keyword evidence="3" id="KW-1185">Reference proteome</keyword>
<feature type="domain" description="Phosphoribosyltransferase" evidence="1">
    <location>
        <begin position="41"/>
        <end position="163"/>
    </location>
</feature>
<organism evidence="2 3">
    <name type="scientific">Candidatus Promineifilum breve</name>
    <dbReference type="NCBI Taxonomy" id="1806508"/>
    <lineage>
        <taxon>Bacteria</taxon>
        <taxon>Bacillati</taxon>
        <taxon>Chloroflexota</taxon>
        <taxon>Ardenticatenia</taxon>
        <taxon>Candidatus Promineifilales</taxon>
        <taxon>Candidatus Promineifilaceae</taxon>
        <taxon>Candidatus Promineifilum</taxon>
    </lineage>
</organism>
<protein>
    <submittedName>
        <fullName evidence="2">Phosphoribosyltransferase</fullName>
    </submittedName>
</protein>
<dbReference type="OrthoDB" id="4213751at2"/>
<dbReference type="Proteomes" id="UP000215027">
    <property type="component" value="Chromosome I"/>
</dbReference>
<gene>
    <name evidence="2" type="ORF">CFX0092_A1115</name>
</gene>
<accession>A0A170PF61</accession>
<evidence type="ECO:0000313" key="3">
    <source>
        <dbReference type="Proteomes" id="UP000215027"/>
    </source>
</evidence>
<dbReference type="GO" id="GO:0016757">
    <property type="term" value="F:glycosyltransferase activity"/>
    <property type="evidence" value="ECO:0007669"/>
    <property type="project" value="UniProtKB-KW"/>
</dbReference>
<dbReference type="NCBIfam" id="NF005592">
    <property type="entry name" value="PRK07322.1"/>
    <property type="match status" value="1"/>
</dbReference>